<feature type="compositionally biased region" description="Basic and acidic residues" evidence="3">
    <location>
        <begin position="509"/>
        <end position="520"/>
    </location>
</feature>
<name>A0AAN7ZSJ1_9COLE</name>
<protein>
    <recommendedName>
        <fullName evidence="5">Carboxylesterase type B domain-containing protein</fullName>
    </recommendedName>
</protein>
<dbReference type="InterPro" id="IPR051093">
    <property type="entry name" value="Neuroligin/BSAL"/>
</dbReference>
<feature type="transmembrane region" description="Helical" evidence="4">
    <location>
        <begin position="586"/>
        <end position="616"/>
    </location>
</feature>
<feature type="transmembrane region" description="Helical" evidence="4">
    <location>
        <begin position="21"/>
        <end position="39"/>
    </location>
</feature>
<evidence type="ECO:0000256" key="1">
    <source>
        <dbReference type="ARBA" id="ARBA00005964"/>
    </source>
</evidence>
<evidence type="ECO:0000256" key="3">
    <source>
        <dbReference type="SAM" id="MobiDB-lite"/>
    </source>
</evidence>
<dbReference type="SUPFAM" id="SSF53474">
    <property type="entry name" value="alpha/beta-Hydrolases"/>
    <property type="match status" value="1"/>
</dbReference>
<sequence>MLEILTRVRGQTTNSFFTKSKIISLLNIVYLIYFLSLAGTREGSASPKYPVVVFIHGESYEWNSGNPYDGSVLASYGSIVVVTVNYRLGILGFLNANTDPYSRSPANYGLMDQIAALHWLQENIAVFGGDPSNVTVIGHGTGAACVNFLLTSSAVPEGVLFHRAVLMSGSALSPWALVQEPSRYAAQVAIHANCSPELPHPHLLKCLREKPLEVLMSTPVIAPEFAFAFGPSVDGVVIDTEEPPDNQHFNEFDNKPQKMEPQNAINILNNVLLRDSAVSKLSRYDLLLGVVKAEAYFAFNAEDVQYGIEADRRSKILRTFILATIVNEYTDWERPVQHPINIRDETLEALSDAQYVAPVVHTADLHSAEHRNSYLYVFDYQTKSGDYPQRQGCIHGEELPYLFGAPLVGGFMYFGRNYTKSEVLLSETTMIYWSNFARSGNPNEPQEADSFHGSRQERSKLKNIEWTAYEAVHKKYLNLDTKPKLKNHYRAHRLSFWLNLVPDLHKPGGDDVPASHHALEDNDPPPPKLPSLNPRKLITTESPNDLSKTTSLGINSSVVVTISSDSTERVEELGGGTTPHPVEDGFAAYSTALSVTIAIGCSLLILNVLIFAGVYYQRDKTRMNESGGQPKKRNENGQMPNNICGDLESSILGVKSDPATILGHHHSHHQLPPPEFADLPQNNATLPRPPPPPKNAKAHINTLHENQPLLHGQSIQLINTGTLTKKNTQLNSVKQNTMEELRV</sequence>
<keyword evidence="4" id="KW-1133">Transmembrane helix</keyword>
<keyword evidence="7" id="KW-1185">Reference proteome</keyword>
<comment type="caution">
    <text evidence="6">The sequence shown here is derived from an EMBL/GenBank/DDBJ whole genome shotgun (WGS) entry which is preliminary data.</text>
</comment>
<keyword evidence="4" id="KW-0812">Transmembrane</keyword>
<reference evidence="6 7" key="1">
    <citation type="journal article" date="2024" name="Insects">
        <title>An Improved Chromosome-Level Genome Assembly of the Firefly Pyrocoelia pectoralis.</title>
        <authorList>
            <person name="Fu X."/>
            <person name="Meyer-Rochow V.B."/>
            <person name="Ballantyne L."/>
            <person name="Zhu X."/>
        </authorList>
    </citation>
    <scope>NUCLEOTIDE SEQUENCE [LARGE SCALE GENOMIC DNA]</scope>
    <source>
        <strain evidence="6">XCY_ONT2</strain>
    </source>
</reference>
<feature type="region of interest" description="Disordered" evidence="3">
    <location>
        <begin position="509"/>
        <end position="550"/>
    </location>
</feature>
<dbReference type="AlphaFoldDB" id="A0AAN7ZSJ1"/>
<feature type="region of interest" description="Disordered" evidence="3">
    <location>
        <begin position="664"/>
        <end position="696"/>
    </location>
</feature>
<feature type="domain" description="Carboxylesterase type B" evidence="5">
    <location>
        <begin position="45"/>
        <end position="497"/>
    </location>
</feature>
<evidence type="ECO:0000256" key="2">
    <source>
        <dbReference type="ARBA" id="ARBA00023180"/>
    </source>
</evidence>
<evidence type="ECO:0000259" key="5">
    <source>
        <dbReference type="Pfam" id="PF00135"/>
    </source>
</evidence>
<dbReference type="PANTHER" id="PTHR43903">
    <property type="entry name" value="NEUROLIGIN"/>
    <property type="match status" value="1"/>
</dbReference>
<accession>A0AAN7ZSJ1</accession>
<keyword evidence="4" id="KW-0472">Membrane</keyword>
<keyword evidence="2" id="KW-0325">Glycoprotein</keyword>
<feature type="compositionally biased region" description="Polar residues" evidence="3">
    <location>
        <begin position="539"/>
        <end position="550"/>
    </location>
</feature>
<dbReference type="EMBL" id="JAVRBK010000003">
    <property type="protein sequence ID" value="KAK5647078.1"/>
    <property type="molecule type" value="Genomic_DNA"/>
</dbReference>
<dbReference type="InterPro" id="IPR029058">
    <property type="entry name" value="AB_hydrolase_fold"/>
</dbReference>
<comment type="similarity">
    <text evidence="1">Belongs to the type-B carboxylesterase/lipase family.</text>
</comment>
<dbReference type="Proteomes" id="UP001329430">
    <property type="component" value="Chromosome 3"/>
</dbReference>
<evidence type="ECO:0000313" key="6">
    <source>
        <dbReference type="EMBL" id="KAK5647078.1"/>
    </source>
</evidence>
<dbReference type="Pfam" id="PF00135">
    <property type="entry name" value="COesterase"/>
    <property type="match status" value="1"/>
</dbReference>
<gene>
    <name evidence="6" type="ORF">RI129_005542</name>
</gene>
<evidence type="ECO:0000256" key="4">
    <source>
        <dbReference type="SAM" id="Phobius"/>
    </source>
</evidence>
<proteinExistence type="inferred from homology"/>
<dbReference type="InterPro" id="IPR002018">
    <property type="entry name" value="CarbesteraseB"/>
</dbReference>
<organism evidence="6 7">
    <name type="scientific">Pyrocoelia pectoralis</name>
    <dbReference type="NCBI Taxonomy" id="417401"/>
    <lineage>
        <taxon>Eukaryota</taxon>
        <taxon>Metazoa</taxon>
        <taxon>Ecdysozoa</taxon>
        <taxon>Arthropoda</taxon>
        <taxon>Hexapoda</taxon>
        <taxon>Insecta</taxon>
        <taxon>Pterygota</taxon>
        <taxon>Neoptera</taxon>
        <taxon>Endopterygota</taxon>
        <taxon>Coleoptera</taxon>
        <taxon>Polyphaga</taxon>
        <taxon>Elateriformia</taxon>
        <taxon>Elateroidea</taxon>
        <taxon>Lampyridae</taxon>
        <taxon>Lampyrinae</taxon>
        <taxon>Pyrocoelia</taxon>
    </lineage>
</organism>
<dbReference type="Gene3D" id="3.40.50.1820">
    <property type="entry name" value="alpha/beta hydrolase"/>
    <property type="match status" value="1"/>
</dbReference>
<evidence type="ECO:0000313" key="7">
    <source>
        <dbReference type="Proteomes" id="UP001329430"/>
    </source>
</evidence>